<reference evidence="3 4" key="1">
    <citation type="journal article" date="2017" name="BMC Genomics">
        <title>Comparative genomic and phylogenomic analyses of the Bifidobacteriaceae family.</title>
        <authorList>
            <person name="Lugli G.A."/>
            <person name="Milani C."/>
            <person name="Turroni F."/>
            <person name="Duranti S."/>
            <person name="Mancabelli L."/>
            <person name="Mangifesta M."/>
            <person name="Ferrario C."/>
            <person name="Modesto M."/>
            <person name="Mattarelli P."/>
            <person name="Jiri K."/>
            <person name="van Sinderen D."/>
            <person name="Ventura M."/>
        </authorList>
    </citation>
    <scope>NUCLEOTIDE SEQUENCE [LARGE SCALE GENOMIC DNA]</scope>
    <source>
        <strain evidence="3 4">DSM 28807</strain>
    </source>
</reference>
<evidence type="ECO:0000313" key="3">
    <source>
        <dbReference type="EMBL" id="OZG62553.1"/>
    </source>
</evidence>
<accession>A0A261FUD4</accession>
<evidence type="ECO:0000256" key="1">
    <source>
        <dbReference type="SAM" id="MobiDB-lite"/>
    </source>
</evidence>
<dbReference type="SUPFAM" id="SSF47413">
    <property type="entry name" value="lambda repressor-like DNA-binding domains"/>
    <property type="match status" value="1"/>
</dbReference>
<feature type="domain" description="HTH cro/C1-type" evidence="2">
    <location>
        <begin position="25"/>
        <end position="79"/>
    </location>
</feature>
<sequence>MTTVLASPMTKASEKKLESTIVFNVRLLLAARGYSQSSLAEAMGIGRSAMSQKMSGRTSWSVVDLVNASRFLEASTEQLLDDALMYQMGADTEKASTEVEAPNKLLRLGLNQRPSD</sequence>
<dbReference type="SMART" id="SM00530">
    <property type="entry name" value="HTH_XRE"/>
    <property type="match status" value="1"/>
</dbReference>
<dbReference type="GO" id="GO:0003677">
    <property type="term" value="F:DNA binding"/>
    <property type="evidence" value="ECO:0007669"/>
    <property type="project" value="InterPro"/>
</dbReference>
<dbReference type="EMBL" id="MWWX01000005">
    <property type="protein sequence ID" value="OZG62553.1"/>
    <property type="molecule type" value="Genomic_DNA"/>
</dbReference>
<dbReference type="Gene3D" id="1.10.260.40">
    <property type="entry name" value="lambda repressor-like DNA-binding domains"/>
    <property type="match status" value="1"/>
</dbReference>
<keyword evidence="4" id="KW-1185">Reference proteome</keyword>
<feature type="region of interest" description="Disordered" evidence="1">
    <location>
        <begin position="95"/>
        <end position="116"/>
    </location>
</feature>
<dbReference type="Proteomes" id="UP000216352">
    <property type="component" value="Unassembled WGS sequence"/>
</dbReference>
<dbReference type="AlphaFoldDB" id="A0A261FUD4"/>
<evidence type="ECO:0000313" key="4">
    <source>
        <dbReference type="Proteomes" id="UP000216352"/>
    </source>
</evidence>
<dbReference type="InterPro" id="IPR010982">
    <property type="entry name" value="Lambda_DNA-bd_dom_sf"/>
</dbReference>
<comment type="caution">
    <text evidence="3">The sequence shown here is derived from an EMBL/GenBank/DDBJ whole genome shotgun (WGS) entry which is preliminary data.</text>
</comment>
<organism evidence="3 4">
    <name type="scientific">Bifidobacterium lemurum</name>
    <dbReference type="NCBI Taxonomy" id="1603886"/>
    <lineage>
        <taxon>Bacteria</taxon>
        <taxon>Bacillati</taxon>
        <taxon>Actinomycetota</taxon>
        <taxon>Actinomycetes</taxon>
        <taxon>Bifidobacteriales</taxon>
        <taxon>Bifidobacteriaceae</taxon>
        <taxon>Bifidobacterium</taxon>
    </lineage>
</organism>
<gene>
    <name evidence="3" type="ORF">BLEM_1099</name>
</gene>
<protein>
    <submittedName>
        <fullName evidence="3">Plasmid maintenance system antidote protein</fullName>
    </submittedName>
</protein>
<evidence type="ECO:0000259" key="2">
    <source>
        <dbReference type="PROSITE" id="PS50943"/>
    </source>
</evidence>
<dbReference type="CDD" id="cd00093">
    <property type="entry name" value="HTH_XRE"/>
    <property type="match status" value="1"/>
</dbReference>
<proteinExistence type="predicted"/>
<dbReference type="OrthoDB" id="3240217at2"/>
<name>A0A261FUD4_9BIFI</name>
<dbReference type="PROSITE" id="PS50943">
    <property type="entry name" value="HTH_CROC1"/>
    <property type="match status" value="1"/>
</dbReference>
<dbReference type="InterPro" id="IPR001387">
    <property type="entry name" value="Cro/C1-type_HTH"/>
</dbReference>